<accession>A0ABU3U2L5</accession>
<dbReference type="Proteomes" id="UP001268651">
    <property type="component" value="Unassembled WGS sequence"/>
</dbReference>
<keyword evidence="1" id="KW-0812">Transmembrane</keyword>
<feature type="transmembrane region" description="Helical" evidence="1">
    <location>
        <begin position="43"/>
        <end position="62"/>
    </location>
</feature>
<organism evidence="2 3">
    <name type="scientific">Gilvirhabdus luticola</name>
    <dbReference type="NCBI Taxonomy" id="3079858"/>
    <lineage>
        <taxon>Bacteria</taxon>
        <taxon>Pseudomonadati</taxon>
        <taxon>Bacteroidota</taxon>
        <taxon>Flavobacteriia</taxon>
        <taxon>Flavobacteriales</taxon>
        <taxon>Flavobacteriaceae</taxon>
        <taxon>Gilvirhabdus</taxon>
    </lineage>
</organism>
<feature type="transmembrane region" description="Helical" evidence="1">
    <location>
        <begin position="126"/>
        <end position="147"/>
    </location>
</feature>
<reference evidence="2 3" key="1">
    <citation type="submission" date="2023-10" db="EMBL/GenBank/DDBJ databases">
        <title>Marimonas sp. nov. isolated from tidal mud flat.</title>
        <authorList>
            <person name="Jaincy N.J."/>
            <person name="Srinivasan S."/>
            <person name="Lee S.-S."/>
        </authorList>
    </citation>
    <scope>NUCLEOTIDE SEQUENCE [LARGE SCALE GENOMIC DNA]</scope>
    <source>
        <strain evidence="2 3">MJ-SS3</strain>
    </source>
</reference>
<feature type="transmembrane region" description="Helical" evidence="1">
    <location>
        <begin position="98"/>
        <end position="119"/>
    </location>
</feature>
<feature type="transmembrane region" description="Helical" evidence="1">
    <location>
        <begin position="12"/>
        <end position="31"/>
    </location>
</feature>
<feature type="transmembrane region" description="Helical" evidence="1">
    <location>
        <begin position="333"/>
        <end position="352"/>
    </location>
</feature>
<comment type="caution">
    <text evidence="2">The sequence shown here is derived from an EMBL/GenBank/DDBJ whole genome shotgun (WGS) entry which is preliminary data.</text>
</comment>
<dbReference type="EMBL" id="JAWHTF010000001">
    <property type="protein sequence ID" value="MDU8884649.1"/>
    <property type="molecule type" value="Genomic_DNA"/>
</dbReference>
<gene>
    <name evidence="2" type="ORF">RXV94_00655</name>
</gene>
<name>A0ABU3U2L5_9FLAO</name>
<evidence type="ECO:0008006" key="4">
    <source>
        <dbReference type="Google" id="ProtNLM"/>
    </source>
</evidence>
<feature type="transmembrane region" description="Helical" evidence="1">
    <location>
        <begin position="203"/>
        <end position="219"/>
    </location>
</feature>
<evidence type="ECO:0000313" key="3">
    <source>
        <dbReference type="Proteomes" id="UP001268651"/>
    </source>
</evidence>
<sequence>MRLYRMFITQKELLKLAIYANVIYVALLFLFRPDGFNIENIVITSFLLTSVVIILFLCYINRKNLLSIPKTTRIIFYLLLFWSVIVVVRSFSLNLQDWLTNFGNVYMAFSWFVPVLIILGQKVENWNVIVGAIFFMFMVMIFAYAFFPVEGKSPTEWTWLLRPINFIFLLGVYRFKLTNRIIIIIALTIYILLAINLKQRIEFLFLFLVLFFLIIERLKHIKIKRVFLKYIIFSFVILLILVFTYGYENINRMANNIVEFQDSRTFLFNELFDDLSNAETIFGKGSLGTYFSPFMEHTKNYITNYLNLEWWGDASDRITIEVGYLQMILKGGFVLFLLTVTLMINSAYLAIFKSNSKFIKRLGLFILIMTILSLISFRPAFTPTFIILWFAIGTVLNKNNRKMTDEDIQKRFLFR</sequence>
<evidence type="ECO:0000256" key="1">
    <source>
        <dbReference type="SAM" id="Phobius"/>
    </source>
</evidence>
<keyword evidence="3" id="KW-1185">Reference proteome</keyword>
<protein>
    <recommendedName>
        <fullName evidence="4">O-antigen ligase family protein</fullName>
    </recommendedName>
</protein>
<feature type="transmembrane region" description="Helical" evidence="1">
    <location>
        <begin position="364"/>
        <end position="392"/>
    </location>
</feature>
<dbReference type="RefSeq" id="WP_316660386.1">
    <property type="nucleotide sequence ID" value="NZ_JAWHTF010000001.1"/>
</dbReference>
<feature type="transmembrane region" description="Helical" evidence="1">
    <location>
        <begin position="226"/>
        <end position="247"/>
    </location>
</feature>
<keyword evidence="1" id="KW-0472">Membrane</keyword>
<proteinExistence type="predicted"/>
<feature type="transmembrane region" description="Helical" evidence="1">
    <location>
        <begin position="74"/>
        <end position="92"/>
    </location>
</feature>
<feature type="transmembrane region" description="Helical" evidence="1">
    <location>
        <begin position="180"/>
        <end position="197"/>
    </location>
</feature>
<keyword evidence="1" id="KW-1133">Transmembrane helix</keyword>
<evidence type="ECO:0000313" key="2">
    <source>
        <dbReference type="EMBL" id="MDU8884649.1"/>
    </source>
</evidence>